<evidence type="ECO:0000313" key="4">
    <source>
        <dbReference type="Proteomes" id="UP000614424"/>
    </source>
</evidence>
<dbReference type="PANTHER" id="PTHR30373:SF8">
    <property type="entry name" value="BLL7265 PROTEIN"/>
    <property type="match status" value="1"/>
</dbReference>
<name>A0A8J6NDY4_9BACT</name>
<dbReference type="Pfam" id="PF04536">
    <property type="entry name" value="TPM_phosphatase"/>
    <property type="match status" value="1"/>
</dbReference>
<protein>
    <recommendedName>
        <fullName evidence="2">TPM domain-containing protein</fullName>
    </recommendedName>
</protein>
<sequence length="209" mass="23423">MKADNFFTSEEKDTIAKTIGKVEKKTAGEVAVMVVDTSDSYPESLVLAGVLMGGLSALLVTDLFFNDSLWIFLPLATLFSFVFGWLTNQAPIIKRYFIPKARIEEEVEQRAIQAFYEKGLYKTRDDTGVLFFISLLEHKAWVLADQGIYSKIPQETLQEYAVDIATGIKKGRAAEVLCQEISKVGEILAEHFPVKDDDTNELPNKVFTV</sequence>
<feature type="domain" description="TPM" evidence="2">
    <location>
        <begin position="104"/>
        <end position="174"/>
    </location>
</feature>
<keyword evidence="1" id="KW-1133">Transmembrane helix</keyword>
<dbReference type="PANTHER" id="PTHR30373">
    <property type="entry name" value="UPF0603 PROTEIN YGCG"/>
    <property type="match status" value="1"/>
</dbReference>
<organism evidence="3 4">
    <name type="scientific">Candidatus Desulfobia pelagia</name>
    <dbReference type="NCBI Taxonomy" id="2841692"/>
    <lineage>
        <taxon>Bacteria</taxon>
        <taxon>Pseudomonadati</taxon>
        <taxon>Thermodesulfobacteriota</taxon>
        <taxon>Desulfobulbia</taxon>
        <taxon>Desulfobulbales</taxon>
        <taxon>Desulfobulbaceae</taxon>
        <taxon>Candidatus Desulfobia</taxon>
    </lineage>
</organism>
<accession>A0A8J6NDY4</accession>
<keyword evidence="1" id="KW-0812">Transmembrane</keyword>
<dbReference type="Proteomes" id="UP000614424">
    <property type="component" value="Unassembled WGS sequence"/>
</dbReference>
<dbReference type="InterPro" id="IPR007621">
    <property type="entry name" value="TPM_dom"/>
</dbReference>
<gene>
    <name evidence="3" type="ORF">H8E41_02100</name>
</gene>
<feature type="transmembrane region" description="Helical" evidence="1">
    <location>
        <begin position="45"/>
        <end position="65"/>
    </location>
</feature>
<proteinExistence type="predicted"/>
<evidence type="ECO:0000313" key="3">
    <source>
        <dbReference type="EMBL" id="MBC8316668.1"/>
    </source>
</evidence>
<dbReference type="AlphaFoldDB" id="A0A8J6NDY4"/>
<evidence type="ECO:0000256" key="1">
    <source>
        <dbReference type="SAM" id="Phobius"/>
    </source>
</evidence>
<evidence type="ECO:0000259" key="2">
    <source>
        <dbReference type="Pfam" id="PF04536"/>
    </source>
</evidence>
<feature type="transmembrane region" description="Helical" evidence="1">
    <location>
        <begin position="71"/>
        <end position="93"/>
    </location>
</feature>
<dbReference type="EMBL" id="JACNJZ010000045">
    <property type="protein sequence ID" value="MBC8316668.1"/>
    <property type="molecule type" value="Genomic_DNA"/>
</dbReference>
<dbReference type="Gene3D" id="3.10.310.50">
    <property type="match status" value="1"/>
</dbReference>
<keyword evidence="1" id="KW-0472">Membrane</keyword>
<reference evidence="3 4" key="1">
    <citation type="submission" date="2020-08" db="EMBL/GenBank/DDBJ databases">
        <title>Bridging the membrane lipid divide: bacteria of the FCB group superphylum have the potential to synthesize archaeal ether lipids.</title>
        <authorList>
            <person name="Villanueva L."/>
            <person name="Von Meijenfeldt F.A.B."/>
            <person name="Westbye A.B."/>
            <person name="Yadav S."/>
            <person name="Hopmans E.C."/>
            <person name="Dutilh B.E."/>
            <person name="Sinninghe Damste J.S."/>
        </authorList>
    </citation>
    <scope>NUCLEOTIDE SEQUENCE [LARGE SCALE GENOMIC DNA]</scope>
    <source>
        <strain evidence="3">NIOZ-UU47</strain>
    </source>
</reference>
<comment type="caution">
    <text evidence="3">The sequence shown here is derived from an EMBL/GenBank/DDBJ whole genome shotgun (WGS) entry which is preliminary data.</text>
</comment>